<dbReference type="RefSeq" id="WP_091067782.1">
    <property type="nucleotide sequence ID" value="NZ_FNCF01000007.1"/>
</dbReference>
<dbReference type="GO" id="GO:0016491">
    <property type="term" value="F:oxidoreductase activity"/>
    <property type="evidence" value="ECO:0007669"/>
    <property type="project" value="UniProtKB-KW"/>
</dbReference>
<organism evidence="3 4">
    <name type="scientific">Klenkia brasiliensis</name>
    <dbReference type="NCBI Taxonomy" id="333142"/>
    <lineage>
        <taxon>Bacteria</taxon>
        <taxon>Bacillati</taxon>
        <taxon>Actinomycetota</taxon>
        <taxon>Actinomycetes</taxon>
        <taxon>Geodermatophilales</taxon>
        <taxon>Geodermatophilaceae</taxon>
        <taxon>Klenkia</taxon>
    </lineage>
</organism>
<dbReference type="InterPro" id="IPR016166">
    <property type="entry name" value="FAD-bd_PCMH"/>
</dbReference>
<dbReference type="AlphaFoldDB" id="A0A1G7YM63"/>
<dbReference type="OrthoDB" id="9814706at2"/>
<dbReference type="Gene3D" id="3.30.43.10">
    <property type="entry name" value="Uridine Diphospho-n-acetylenolpyruvylglucosamine Reductase, domain 2"/>
    <property type="match status" value="1"/>
</dbReference>
<feature type="domain" description="FAD-binding PCMH-type" evidence="2">
    <location>
        <begin position="1"/>
        <end position="229"/>
    </location>
</feature>
<evidence type="ECO:0000256" key="1">
    <source>
        <dbReference type="ARBA" id="ARBA00023002"/>
    </source>
</evidence>
<dbReference type="SUPFAM" id="SSF55447">
    <property type="entry name" value="CO dehydrogenase flavoprotein C-terminal domain-like"/>
    <property type="match status" value="1"/>
</dbReference>
<dbReference type="Pfam" id="PF00941">
    <property type="entry name" value="FAD_binding_5"/>
    <property type="match status" value="1"/>
</dbReference>
<gene>
    <name evidence="3" type="ORF">SAMN05660324_4017</name>
</gene>
<keyword evidence="4" id="KW-1185">Reference proteome</keyword>
<dbReference type="SMART" id="SM01092">
    <property type="entry name" value="CO_deh_flav_C"/>
    <property type="match status" value="1"/>
</dbReference>
<dbReference type="EMBL" id="FNCF01000007">
    <property type="protein sequence ID" value="SDG97593.1"/>
    <property type="molecule type" value="Genomic_DNA"/>
</dbReference>
<dbReference type="InterPro" id="IPR036683">
    <property type="entry name" value="CO_DH_flav_C_dom_sf"/>
</dbReference>
<dbReference type="Proteomes" id="UP000198863">
    <property type="component" value="Unassembled WGS sequence"/>
</dbReference>
<evidence type="ECO:0000313" key="4">
    <source>
        <dbReference type="Proteomes" id="UP000198863"/>
    </source>
</evidence>
<accession>A0A1G7YM63</accession>
<name>A0A1G7YM63_9ACTN</name>
<evidence type="ECO:0000313" key="3">
    <source>
        <dbReference type="EMBL" id="SDG97593.1"/>
    </source>
</evidence>
<dbReference type="GO" id="GO:0071949">
    <property type="term" value="F:FAD binding"/>
    <property type="evidence" value="ECO:0007669"/>
    <property type="project" value="InterPro"/>
</dbReference>
<dbReference type="Gene3D" id="3.30.390.50">
    <property type="entry name" value="CO dehydrogenase flavoprotein, C-terminal domain"/>
    <property type="match status" value="1"/>
</dbReference>
<reference evidence="4" key="1">
    <citation type="submission" date="2016-10" db="EMBL/GenBank/DDBJ databases">
        <authorList>
            <person name="Varghese N."/>
            <person name="Submissions S."/>
        </authorList>
    </citation>
    <scope>NUCLEOTIDE SEQUENCE [LARGE SCALE GENOMIC DNA]</scope>
    <source>
        <strain evidence="4">DSM 44526</strain>
    </source>
</reference>
<dbReference type="PROSITE" id="PS51387">
    <property type="entry name" value="FAD_PCMH"/>
    <property type="match status" value="1"/>
</dbReference>
<sequence>MREFRYEKATDPAGAVALLADAPEGAYLGGGTNLVDLMRLGVATPDVLVDVRRLTSDQVEELPDGGLRIGAAVPNADLAADLRVRQRYPLLAQALLAGASGQLRNRATTGGNLLQRTRCTYFTDTTQPCNKRAPGSGCGAVTGLHRNHAVLGATDEGPDSPHTCVATHPSDLAVALRALDAEVRVLGRDGERTVAMADLHRLPGEDPARDTTLAHGELITAIDVPGLPWAVRSRYRKVRDRASYAFALISVAAAMDLDGSTVRDVRIALGGVAHAPWRATVAEDALRGGPATEEAFTAAAEAELAAAHPLPDNAFKVPMATSTLVRTLLQISAEARA</sequence>
<dbReference type="InterPro" id="IPR016167">
    <property type="entry name" value="FAD-bd_PCMH_sub1"/>
</dbReference>
<dbReference type="InterPro" id="IPR005107">
    <property type="entry name" value="CO_DH_flav_C"/>
</dbReference>
<dbReference type="PANTHER" id="PTHR42659:SF1">
    <property type="entry name" value="OXIDOREDUCTASE"/>
    <property type="match status" value="1"/>
</dbReference>
<proteinExistence type="predicted"/>
<dbReference type="InterPro" id="IPR002346">
    <property type="entry name" value="Mopterin_DH_FAD-bd"/>
</dbReference>
<dbReference type="SUPFAM" id="SSF56176">
    <property type="entry name" value="FAD-binding/transporter-associated domain-like"/>
    <property type="match status" value="1"/>
</dbReference>
<dbReference type="Gene3D" id="3.30.465.10">
    <property type="match status" value="2"/>
</dbReference>
<protein>
    <submittedName>
        <fullName evidence="3">Xanthine dehydrogenase YagS FAD-binding subunit</fullName>
    </submittedName>
</protein>
<dbReference type="InterPro" id="IPR036318">
    <property type="entry name" value="FAD-bd_PCMH-like_sf"/>
</dbReference>
<dbReference type="PANTHER" id="PTHR42659">
    <property type="entry name" value="XANTHINE DEHYDROGENASE SUBUNIT C-RELATED"/>
    <property type="match status" value="1"/>
</dbReference>
<dbReference type="InterPro" id="IPR016169">
    <property type="entry name" value="FAD-bd_PCMH_sub2"/>
</dbReference>
<evidence type="ECO:0000259" key="2">
    <source>
        <dbReference type="PROSITE" id="PS51387"/>
    </source>
</evidence>
<dbReference type="Pfam" id="PF03450">
    <property type="entry name" value="CO_deh_flav_C"/>
    <property type="match status" value="1"/>
</dbReference>
<dbReference type="InterPro" id="IPR051312">
    <property type="entry name" value="Diverse_Substr_Oxidored"/>
</dbReference>
<keyword evidence="1" id="KW-0560">Oxidoreductase</keyword>